<evidence type="ECO:0000256" key="1">
    <source>
        <dbReference type="ARBA" id="ARBA00004173"/>
    </source>
</evidence>
<feature type="domain" description="Prokaryotic-type class I peptide chain release factors" evidence="6">
    <location>
        <begin position="48"/>
        <end position="145"/>
    </location>
</feature>
<dbReference type="Gene3D" id="3.30.160.20">
    <property type="match status" value="1"/>
</dbReference>
<dbReference type="FunFam" id="3.30.160.20:FF:000065">
    <property type="entry name" value="Peptidyl-tRNA hydrolase domain protein"/>
    <property type="match status" value="1"/>
</dbReference>
<reference evidence="7 8" key="1">
    <citation type="submission" date="2023-08" db="EMBL/GenBank/DDBJ databases">
        <title>Black Yeasts Isolated from many extreme environments.</title>
        <authorList>
            <person name="Coleine C."/>
            <person name="Stajich J.E."/>
            <person name="Selbmann L."/>
        </authorList>
    </citation>
    <scope>NUCLEOTIDE SEQUENCE [LARGE SCALE GENOMIC DNA]</scope>
    <source>
        <strain evidence="7 8">CCFEE 5910</strain>
    </source>
</reference>
<keyword evidence="8" id="KW-1185">Reference proteome</keyword>
<dbReference type="GO" id="GO:0005739">
    <property type="term" value="C:mitochondrion"/>
    <property type="evidence" value="ECO:0007669"/>
    <property type="project" value="UniProtKB-SubCell"/>
</dbReference>
<feature type="compositionally biased region" description="Basic residues" evidence="5">
    <location>
        <begin position="125"/>
        <end position="143"/>
    </location>
</feature>
<dbReference type="GO" id="GO:0032543">
    <property type="term" value="P:mitochondrial translation"/>
    <property type="evidence" value="ECO:0007669"/>
    <property type="project" value="UniProtKB-ARBA"/>
</dbReference>
<organism evidence="7 8">
    <name type="scientific">Lithohypha guttulata</name>
    <dbReference type="NCBI Taxonomy" id="1690604"/>
    <lineage>
        <taxon>Eukaryota</taxon>
        <taxon>Fungi</taxon>
        <taxon>Dikarya</taxon>
        <taxon>Ascomycota</taxon>
        <taxon>Pezizomycotina</taxon>
        <taxon>Eurotiomycetes</taxon>
        <taxon>Chaetothyriomycetidae</taxon>
        <taxon>Chaetothyriales</taxon>
        <taxon>Trichomeriaceae</taxon>
        <taxon>Lithohypha</taxon>
    </lineage>
</organism>
<dbReference type="Pfam" id="PF00472">
    <property type="entry name" value="RF-1"/>
    <property type="match status" value="1"/>
</dbReference>
<comment type="caution">
    <text evidence="7">The sequence shown here is derived from an EMBL/GenBank/DDBJ whole genome shotgun (WGS) entry which is preliminary data.</text>
</comment>
<dbReference type="GO" id="GO:0003747">
    <property type="term" value="F:translation release factor activity"/>
    <property type="evidence" value="ECO:0007669"/>
    <property type="project" value="InterPro"/>
</dbReference>
<feature type="compositionally biased region" description="Acidic residues" evidence="5">
    <location>
        <begin position="158"/>
        <end position="173"/>
    </location>
</feature>
<dbReference type="PANTHER" id="PTHR46203">
    <property type="entry name" value="PROBABLE PEPTIDE CHAIN RELEASE FACTOR C12ORF65"/>
    <property type="match status" value="1"/>
</dbReference>
<dbReference type="InterPro" id="IPR052405">
    <property type="entry name" value="Mito_Transl_Release_Factor"/>
</dbReference>
<feature type="region of interest" description="Disordered" evidence="5">
    <location>
        <begin position="115"/>
        <end position="191"/>
    </location>
</feature>
<accession>A0AAN7Y9I8</accession>
<name>A0AAN7Y9I8_9EURO</name>
<evidence type="ECO:0000256" key="4">
    <source>
        <dbReference type="ARBA" id="ARBA00023128"/>
    </source>
</evidence>
<dbReference type="AlphaFoldDB" id="A0AAN7Y9I8"/>
<dbReference type="PANTHER" id="PTHR46203:SF1">
    <property type="entry name" value="MITOCHONDRIAL TRANSLATION RELEASE FACTOR IN RESCUE"/>
    <property type="match status" value="1"/>
</dbReference>
<dbReference type="InterPro" id="IPR045853">
    <property type="entry name" value="Pep_chain_release_fac_I_sf"/>
</dbReference>
<dbReference type="EMBL" id="JAVRRJ010000007">
    <property type="protein sequence ID" value="KAK5083169.1"/>
    <property type="molecule type" value="Genomic_DNA"/>
</dbReference>
<dbReference type="SUPFAM" id="SSF75620">
    <property type="entry name" value="Release factor"/>
    <property type="match status" value="1"/>
</dbReference>
<keyword evidence="4" id="KW-0496">Mitochondrion</keyword>
<evidence type="ECO:0000259" key="6">
    <source>
        <dbReference type="Pfam" id="PF00472"/>
    </source>
</evidence>
<feature type="compositionally biased region" description="Basic and acidic residues" evidence="5">
    <location>
        <begin position="115"/>
        <end position="124"/>
    </location>
</feature>
<comment type="subcellular location">
    <subcellularLocation>
        <location evidence="1">Mitochondrion</location>
    </subcellularLocation>
</comment>
<protein>
    <recommendedName>
        <fullName evidence="6">Prokaryotic-type class I peptide chain release factors domain-containing protein</fullName>
    </recommendedName>
</protein>
<dbReference type="InterPro" id="IPR000352">
    <property type="entry name" value="Pep_chain_release_fac_I"/>
</dbReference>
<proteinExistence type="inferred from homology"/>
<evidence type="ECO:0000256" key="5">
    <source>
        <dbReference type="SAM" id="MobiDB-lite"/>
    </source>
</evidence>
<evidence type="ECO:0000256" key="3">
    <source>
        <dbReference type="ARBA" id="ARBA00022946"/>
    </source>
</evidence>
<sequence length="191" mass="21369">MRCAISTIASRLSSKHVIYYARNYPFVACLSTLTALRKKDTLPPRPKVAEEDTTKRYLKGSGPGGQKINKTSSAVQLTHLPTGIVVKSQATRSRIQNESIARRLLAEKVEVLEKGSESRVEKKREKVSKKRRSAEKKRRRKYRKLEEGKGQSGQGDKEEGEEDEDFEDDEGCDDAVIVDAGDKTVQAKSES</sequence>
<keyword evidence="3" id="KW-0809">Transit peptide</keyword>
<evidence type="ECO:0000313" key="8">
    <source>
        <dbReference type="Proteomes" id="UP001309876"/>
    </source>
</evidence>
<gene>
    <name evidence="7" type="ORF">LTR05_007053</name>
</gene>
<evidence type="ECO:0000313" key="7">
    <source>
        <dbReference type="EMBL" id="KAK5083169.1"/>
    </source>
</evidence>
<evidence type="ECO:0000256" key="2">
    <source>
        <dbReference type="ARBA" id="ARBA00010835"/>
    </source>
</evidence>
<comment type="similarity">
    <text evidence="2">Belongs to the prokaryotic/mitochondrial release factor family.</text>
</comment>
<dbReference type="Proteomes" id="UP001309876">
    <property type="component" value="Unassembled WGS sequence"/>
</dbReference>